<protein>
    <recommendedName>
        <fullName evidence="3">ADP-ribosylglycohydrolase</fullName>
    </recommendedName>
</protein>
<dbReference type="PANTHER" id="PTHR16222:SF34">
    <property type="entry name" value="ADP-RIBOSYLGLYCOHYDROLASE"/>
    <property type="match status" value="1"/>
</dbReference>
<name>A0AAD2FTT4_9STRA</name>
<evidence type="ECO:0000313" key="2">
    <source>
        <dbReference type="Proteomes" id="UP001295423"/>
    </source>
</evidence>
<reference evidence="1" key="1">
    <citation type="submission" date="2023-08" db="EMBL/GenBank/DDBJ databases">
        <authorList>
            <person name="Audoor S."/>
            <person name="Bilcke G."/>
        </authorList>
    </citation>
    <scope>NUCLEOTIDE SEQUENCE</scope>
</reference>
<dbReference type="SUPFAM" id="SSF101478">
    <property type="entry name" value="ADP-ribosylglycohydrolase"/>
    <property type="match status" value="2"/>
</dbReference>
<accession>A0AAD2FTT4</accession>
<dbReference type="PANTHER" id="PTHR16222">
    <property type="entry name" value="ADP-RIBOSYLGLYCOHYDROLASE"/>
    <property type="match status" value="1"/>
</dbReference>
<keyword evidence="2" id="KW-1185">Reference proteome</keyword>
<gene>
    <name evidence="1" type="ORF">CYCCA115_LOCUS13710</name>
</gene>
<dbReference type="InterPro" id="IPR005502">
    <property type="entry name" value="Ribosyl_crysJ1"/>
</dbReference>
<comment type="caution">
    <text evidence="1">The sequence shown here is derived from an EMBL/GenBank/DDBJ whole genome shotgun (WGS) entry which is preliminary data.</text>
</comment>
<dbReference type="AlphaFoldDB" id="A0AAD2FTT4"/>
<evidence type="ECO:0000313" key="1">
    <source>
        <dbReference type="EMBL" id="CAJ1952775.1"/>
    </source>
</evidence>
<sequence length="444" mass="49162">MASSSTANITIDKKRVAASLYGMLVGDAVAMPAHWFYSPTKLRADYGEVAEMMAPKSTHAESMVQGMSYSGTIDIMHDKARFYTGNSLATEAQKLTKEEIEARRDEHGNYIGVTEDSRVHYHATLQKGQNTVNSCIARLAMRYLAETNAPAGRDGYDPDEFLQRFVEYMKTKPDPKNDPDQLLNHNDVYMDIYVRHFFEMASQGKPLRDCPKNQRDQWSIGSLDGVVMSIPTMAAYANEPEALLIGRAVEHHMLTHRSITVTATVSVLAPLLLELWKGAPLKESLDRAMDKLRPPKITGRELRDSYVGKGGPGRIPKDKKWLQHMELLPPGTTTKDLVHELIATVEDDEDVAGCGDRENSRLSTMCYCEQAFTVVLYLAYKYGTDDPRKALLQNVMIGGHSTARGAVLGAILGAAYGVEGLPFVDDLCAKKAIDKEVSDLIATL</sequence>
<dbReference type="InterPro" id="IPR050792">
    <property type="entry name" value="ADP-ribosylglycohydrolase"/>
</dbReference>
<dbReference type="Pfam" id="PF03747">
    <property type="entry name" value="ADP_ribosyl_GH"/>
    <property type="match status" value="1"/>
</dbReference>
<organism evidence="1 2">
    <name type="scientific">Cylindrotheca closterium</name>
    <dbReference type="NCBI Taxonomy" id="2856"/>
    <lineage>
        <taxon>Eukaryota</taxon>
        <taxon>Sar</taxon>
        <taxon>Stramenopiles</taxon>
        <taxon>Ochrophyta</taxon>
        <taxon>Bacillariophyta</taxon>
        <taxon>Bacillariophyceae</taxon>
        <taxon>Bacillariophycidae</taxon>
        <taxon>Bacillariales</taxon>
        <taxon>Bacillariaceae</taxon>
        <taxon>Cylindrotheca</taxon>
    </lineage>
</organism>
<dbReference type="Gene3D" id="1.10.4080.10">
    <property type="entry name" value="ADP-ribosylation/Crystallin J1"/>
    <property type="match status" value="2"/>
</dbReference>
<dbReference type="InterPro" id="IPR036705">
    <property type="entry name" value="Ribosyl_crysJ1_sf"/>
</dbReference>
<proteinExistence type="predicted"/>
<dbReference type="EMBL" id="CAKOGP040001814">
    <property type="protein sequence ID" value="CAJ1952775.1"/>
    <property type="molecule type" value="Genomic_DNA"/>
</dbReference>
<evidence type="ECO:0008006" key="3">
    <source>
        <dbReference type="Google" id="ProtNLM"/>
    </source>
</evidence>
<dbReference type="Proteomes" id="UP001295423">
    <property type="component" value="Unassembled WGS sequence"/>
</dbReference>